<dbReference type="PANTHER" id="PTHR46268">
    <property type="entry name" value="STRESS RESPONSE PROTEIN NHAX"/>
    <property type="match status" value="1"/>
</dbReference>
<dbReference type="Gene3D" id="3.40.50.620">
    <property type="entry name" value="HUPs"/>
    <property type="match status" value="1"/>
</dbReference>
<dbReference type="Proteomes" id="UP000319756">
    <property type="component" value="Chromosome"/>
</dbReference>
<reference evidence="4" key="1">
    <citation type="submission" date="2019-01" db="EMBL/GenBank/DDBJ databases">
        <title>Genomic analysis of Salicibibacter sp. NKC3-5.</title>
        <authorList>
            <person name="Oh Y.J."/>
        </authorList>
    </citation>
    <scope>NUCLEOTIDE SEQUENCE [LARGE SCALE GENOMIC DNA]</scope>
    <source>
        <strain evidence="4">NKC3-5</strain>
    </source>
</reference>
<dbReference type="InterPro" id="IPR006015">
    <property type="entry name" value="Universal_stress_UspA"/>
</dbReference>
<evidence type="ECO:0000256" key="1">
    <source>
        <dbReference type="ARBA" id="ARBA00008791"/>
    </source>
</evidence>
<sequence length="149" mass="16433">MGMTMREYNTILVAVDERPEAELGVKKGIAIAKQHGAQLVLVHVVDVRTYTLVDRGDVAFHSNVTANRRKLLNAYQTSCRYEGVFYCQAELAFGNPGPILVKEMVSRHQPDLIILGSARMGKIKKLLSGNVEHHVMKNASCDVLTVQAG</sequence>
<dbReference type="EMBL" id="CP035485">
    <property type="protein sequence ID" value="QDI90862.1"/>
    <property type="molecule type" value="Genomic_DNA"/>
</dbReference>
<dbReference type="InterPro" id="IPR014729">
    <property type="entry name" value="Rossmann-like_a/b/a_fold"/>
</dbReference>
<organism evidence="3 4">
    <name type="scientific">Salicibibacter halophilus</name>
    <dbReference type="NCBI Taxonomy" id="2502791"/>
    <lineage>
        <taxon>Bacteria</taxon>
        <taxon>Bacillati</taxon>
        <taxon>Bacillota</taxon>
        <taxon>Bacilli</taxon>
        <taxon>Bacillales</taxon>
        <taxon>Bacillaceae</taxon>
        <taxon>Salicibibacter</taxon>
    </lineage>
</organism>
<keyword evidence="4" id="KW-1185">Reference proteome</keyword>
<proteinExistence type="inferred from homology"/>
<dbReference type="AlphaFoldDB" id="A0A514LG77"/>
<evidence type="ECO:0000313" key="3">
    <source>
        <dbReference type="EMBL" id="QDI90862.1"/>
    </source>
</evidence>
<dbReference type="KEGG" id="sale:EPH95_06455"/>
<comment type="similarity">
    <text evidence="1">Belongs to the universal stress protein A family.</text>
</comment>
<dbReference type="InterPro" id="IPR006016">
    <property type="entry name" value="UspA"/>
</dbReference>
<name>A0A514LG77_9BACI</name>
<evidence type="ECO:0000259" key="2">
    <source>
        <dbReference type="Pfam" id="PF00582"/>
    </source>
</evidence>
<dbReference type="PRINTS" id="PR01438">
    <property type="entry name" value="UNVRSLSTRESS"/>
</dbReference>
<feature type="domain" description="UspA" evidence="2">
    <location>
        <begin position="8"/>
        <end position="146"/>
    </location>
</feature>
<gene>
    <name evidence="3" type="ORF">EPH95_06455</name>
</gene>
<dbReference type="Pfam" id="PF00582">
    <property type="entry name" value="Usp"/>
    <property type="match status" value="1"/>
</dbReference>
<protein>
    <submittedName>
        <fullName evidence="3">Universal stress protein</fullName>
    </submittedName>
</protein>
<dbReference type="CDD" id="cd00293">
    <property type="entry name" value="USP-like"/>
    <property type="match status" value="1"/>
</dbReference>
<accession>A0A514LG77</accession>
<dbReference type="SUPFAM" id="SSF52402">
    <property type="entry name" value="Adenine nucleotide alpha hydrolases-like"/>
    <property type="match status" value="1"/>
</dbReference>
<evidence type="ECO:0000313" key="4">
    <source>
        <dbReference type="Proteomes" id="UP000319756"/>
    </source>
</evidence>
<dbReference type="PANTHER" id="PTHR46268:SF6">
    <property type="entry name" value="UNIVERSAL STRESS PROTEIN UP12"/>
    <property type="match status" value="1"/>
</dbReference>